<name>W5YUQ9_9GAMM</name>
<reference evidence="2 4" key="1">
    <citation type="journal article" date="2014" name="Genome Announc.">
        <title>Draft Genome Sequences of Marinobacter similis A3d10T and Marinobacter salarius R9SW1T.</title>
        <authorList>
            <person name="Ivanova E.P."/>
            <person name="Ng H.J."/>
            <person name="Webb H.K."/>
            <person name="Feng G."/>
            <person name="Oshima K."/>
            <person name="Hattori M."/>
            <person name="Ohkuma M."/>
            <person name="Sergeev A.F."/>
            <person name="Mikhailov V.V."/>
            <person name="Crawford R.J."/>
            <person name="Sawabe T."/>
        </authorList>
    </citation>
    <scope>NUCLEOTIDE SEQUENCE [LARGE SCALE GENOMIC DNA]</scope>
    <source>
        <strain evidence="4">A3d10 and R9SW1</strain>
        <strain evidence="2">R9SW1</strain>
    </source>
</reference>
<dbReference type="RefSeq" id="WP_041335661.1">
    <property type="nucleotide sequence ID" value="NZ_DCAM01000068.1"/>
</dbReference>
<protein>
    <submittedName>
        <fullName evidence="3">MSHA pilin protein MshD</fullName>
    </submittedName>
    <submittedName>
        <fullName evidence="2">Mannose-sensitive agglutinin biogenesis protein MshD</fullName>
    </submittedName>
</protein>
<proteinExistence type="predicted"/>
<keyword evidence="1" id="KW-0812">Transmembrane</keyword>
<reference evidence="3 5" key="2">
    <citation type="submission" date="2016-10" db="EMBL/GenBank/DDBJ databases">
        <authorList>
            <person name="Varghese N."/>
            <person name="Submissions S."/>
        </authorList>
    </citation>
    <scope>NUCLEOTIDE SEQUENCE [LARGE SCALE GENOMIC DNA]</scope>
    <source>
        <strain evidence="3 5">DSM 26291</strain>
    </source>
</reference>
<dbReference type="InterPro" id="IPR012902">
    <property type="entry name" value="N_methyl_site"/>
</dbReference>
<dbReference type="KEGG" id="msr:AU15_19275"/>
<feature type="transmembrane region" description="Helical" evidence="1">
    <location>
        <begin position="20"/>
        <end position="40"/>
    </location>
</feature>
<accession>W5YUQ9</accession>
<dbReference type="EMBL" id="CP007152">
    <property type="protein sequence ID" value="AHI32594.1"/>
    <property type="molecule type" value="Genomic_DNA"/>
</dbReference>
<sequence>MTRPVKYGRTQKGATLVELVITIVIISVAIAGVVGAFALISGRSADPLNQTRAVALAQIYMDEILSRRYDENTPVGGFPREPGCTINTEEGSRADYDDVDDYNEITDAVPENAEGTGLAADYAGFQVSVAIECAGDEIGLAADEAKRIDLTITDPSGQSYDFSVYRANY</sequence>
<dbReference type="EMBL" id="FOTV01000029">
    <property type="protein sequence ID" value="SFM10468.1"/>
    <property type="molecule type" value="Genomic_DNA"/>
</dbReference>
<evidence type="ECO:0000313" key="3">
    <source>
        <dbReference type="EMBL" id="SFM10468.1"/>
    </source>
</evidence>
<keyword evidence="1" id="KW-1133">Transmembrane helix</keyword>
<evidence type="ECO:0000313" key="4">
    <source>
        <dbReference type="Proteomes" id="UP000035081"/>
    </source>
</evidence>
<dbReference type="AlphaFoldDB" id="W5YUQ9"/>
<evidence type="ECO:0000313" key="2">
    <source>
        <dbReference type="EMBL" id="AHI32594.1"/>
    </source>
</evidence>
<accession>A0A1I4N4P3</accession>
<organism evidence="2 4">
    <name type="scientific">Marinobacter salarius</name>
    <dbReference type="NCBI Taxonomy" id="1420917"/>
    <lineage>
        <taxon>Bacteria</taxon>
        <taxon>Pseudomonadati</taxon>
        <taxon>Pseudomonadota</taxon>
        <taxon>Gammaproteobacteria</taxon>
        <taxon>Pseudomonadales</taxon>
        <taxon>Marinobacteraceae</taxon>
        <taxon>Marinobacter</taxon>
    </lineage>
</organism>
<evidence type="ECO:0000256" key="1">
    <source>
        <dbReference type="SAM" id="Phobius"/>
    </source>
</evidence>
<dbReference type="Proteomes" id="UP000199211">
    <property type="component" value="Unassembled WGS sequence"/>
</dbReference>
<keyword evidence="5" id="KW-1185">Reference proteome</keyword>
<evidence type="ECO:0000313" key="5">
    <source>
        <dbReference type="Proteomes" id="UP000199211"/>
    </source>
</evidence>
<dbReference type="Pfam" id="PF07963">
    <property type="entry name" value="N_methyl"/>
    <property type="match status" value="1"/>
</dbReference>
<dbReference type="HOGENOM" id="CLU_110706_2_0_6"/>
<gene>
    <name evidence="2" type="ORF">AU15_19275</name>
    <name evidence="3" type="ORF">SAMN04487868_12945</name>
</gene>
<keyword evidence="1" id="KW-0472">Membrane</keyword>
<dbReference type="Proteomes" id="UP000035081">
    <property type="component" value="Chromosome"/>
</dbReference>